<keyword evidence="4" id="KW-1185">Reference proteome</keyword>
<keyword evidence="3" id="KW-0347">Helicase</keyword>
<reference evidence="3 4" key="1">
    <citation type="journal article" date="2018" name="Environ. Microbiol.">
        <title>Novel energy conservation strategies and behaviour of Pelotomaculum schinkii driving syntrophic propionate catabolism.</title>
        <authorList>
            <person name="Hidalgo-Ahumada C.A.P."/>
            <person name="Nobu M.K."/>
            <person name="Narihiro T."/>
            <person name="Tamaki H."/>
            <person name="Liu W.T."/>
            <person name="Kamagata Y."/>
            <person name="Stams A.J.M."/>
            <person name="Imachi H."/>
            <person name="Sousa D.Z."/>
        </authorList>
    </citation>
    <scope>NUCLEOTIDE SEQUENCE [LARGE SCALE GENOMIC DNA]</scope>
    <source>
        <strain evidence="3 4">MGP</strain>
    </source>
</reference>
<feature type="domain" description="HRDC" evidence="2">
    <location>
        <begin position="239"/>
        <end position="315"/>
    </location>
</feature>
<dbReference type="GO" id="GO:0000166">
    <property type="term" value="F:nucleotide binding"/>
    <property type="evidence" value="ECO:0007669"/>
    <property type="project" value="InterPro"/>
</dbReference>
<sequence>MFIVETKAWQGAYNGYKDQWRRREGKDWVACDSPTKQNLRHLILIRKWIEGTGLIKVDKHPDEWIKAGVVFTKASWVKANQCCMDVFDGPARLVEHIRKNNAAILSANDIDNITRLFVYPRVAKAYLNREVKVMDVEEKPGRVAEVETSYQTGDNNQPRVREGKTRNGRKFIKITGEYQQAEEVRQKYLDNGIKVGLLSKDKSNEGEYYFFIEEDLPVQEKLAKEQVAVAKEEVKAGKRKDREQLIKELKEFRLMKAREENIAAYMIFNNEEMEALISAYPANEGELLKVKGFGKKKVEKYGEGVLRIFDINSKK</sequence>
<dbReference type="InterPro" id="IPR010997">
    <property type="entry name" value="HRDC-like_sf"/>
</dbReference>
<dbReference type="SMART" id="SM00341">
    <property type="entry name" value="HRDC"/>
    <property type="match status" value="1"/>
</dbReference>
<keyword evidence="3" id="KW-0378">Hydrolase</keyword>
<comment type="caution">
    <text evidence="3">The sequence shown here is derived from an EMBL/GenBank/DDBJ whole genome shotgun (WGS) entry which is preliminary data.</text>
</comment>
<evidence type="ECO:0000256" key="1">
    <source>
        <dbReference type="SAM" id="MobiDB-lite"/>
    </source>
</evidence>
<keyword evidence="3" id="KW-0547">Nucleotide-binding</keyword>
<evidence type="ECO:0000313" key="4">
    <source>
        <dbReference type="Proteomes" id="UP000297597"/>
    </source>
</evidence>
<proteinExistence type="predicted"/>
<dbReference type="Pfam" id="PF08378">
    <property type="entry name" value="NERD"/>
    <property type="match status" value="1"/>
</dbReference>
<dbReference type="Pfam" id="PF00570">
    <property type="entry name" value="HRDC"/>
    <property type="match status" value="1"/>
</dbReference>
<dbReference type="SUPFAM" id="SSF47819">
    <property type="entry name" value="HRDC-like"/>
    <property type="match status" value="1"/>
</dbReference>
<dbReference type="InterPro" id="IPR011528">
    <property type="entry name" value="NERD"/>
</dbReference>
<name>A0A4Y7RYQ2_9FIRM</name>
<dbReference type="InterPro" id="IPR044876">
    <property type="entry name" value="HRDC_dom_sf"/>
</dbReference>
<dbReference type="EC" id="3.6.4.12" evidence="3"/>
<dbReference type="Proteomes" id="UP000297597">
    <property type="component" value="Unassembled WGS sequence"/>
</dbReference>
<dbReference type="GO" id="GO:0016787">
    <property type="term" value="F:hydrolase activity"/>
    <property type="evidence" value="ECO:0007669"/>
    <property type="project" value="UniProtKB-KW"/>
</dbReference>
<feature type="region of interest" description="Disordered" evidence="1">
    <location>
        <begin position="145"/>
        <end position="164"/>
    </location>
</feature>
<dbReference type="GO" id="GO:0003676">
    <property type="term" value="F:nucleic acid binding"/>
    <property type="evidence" value="ECO:0007669"/>
    <property type="project" value="InterPro"/>
</dbReference>
<dbReference type="GO" id="GO:0003678">
    <property type="term" value="F:DNA helicase activity"/>
    <property type="evidence" value="ECO:0007669"/>
    <property type="project" value="UniProtKB-EC"/>
</dbReference>
<evidence type="ECO:0000259" key="2">
    <source>
        <dbReference type="PROSITE" id="PS50967"/>
    </source>
</evidence>
<dbReference type="Gene3D" id="1.10.150.80">
    <property type="entry name" value="HRDC domain"/>
    <property type="match status" value="1"/>
</dbReference>
<evidence type="ECO:0000313" key="3">
    <source>
        <dbReference type="EMBL" id="TEB13772.1"/>
    </source>
</evidence>
<dbReference type="PROSITE" id="PS50967">
    <property type="entry name" value="HRDC"/>
    <property type="match status" value="1"/>
</dbReference>
<protein>
    <submittedName>
        <fullName evidence="3">ATP-dependent DNA helicase UvrD2</fullName>
        <ecNumber evidence="3">3.6.4.12</ecNumber>
    </submittedName>
</protein>
<feature type="compositionally biased region" description="Polar residues" evidence="1">
    <location>
        <begin position="148"/>
        <end position="158"/>
    </location>
</feature>
<gene>
    <name evidence="3" type="primary">uvrD2</name>
    <name evidence="3" type="ORF">Pmgp_00180</name>
</gene>
<dbReference type="EMBL" id="QFFZ01000001">
    <property type="protein sequence ID" value="TEB13772.1"/>
    <property type="molecule type" value="Genomic_DNA"/>
</dbReference>
<keyword evidence="3" id="KW-0067">ATP-binding</keyword>
<dbReference type="AlphaFoldDB" id="A0A4Y7RYQ2"/>
<organism evidence="3 4">
    <name type="scientific">Pelotomaculum propionicicum</name>
    <dbReference type="NCBI Taxonomy" id="258475"/>
    <lineage>
        <taxon>Bacteria</taxon>
        <taxon>Bacillati</taxon>
        <taxon>Bacillota</taxon>
        <taxon>Clostridia</taxon>
        <taxon>Eubacteriales</taxon>
        <taxon>Desulfotomaculaceae</taxon>
        <taxon>Pelotomaculum</taxon>
    </lineage>
</organism>
<accession>A0A4Y7RYQ2</accession>
<dbReference type="InterPro" id="IPR002121">
    <property type="entry name" value="HRDC_dom"/>
</dbReference>